<proteinExistence type="predicted"/>
<dbReference type="PROSITE" id="PS50172">
    <property type="entry name" value="BRCT"/>
    <property type="match status" value="1"/>
</dbReference>
<dbReference type="CDD" id="cd17748">
    <property type="entry name" value="BRCT_DNA_ligase_like"/>
    <property type="match status" value="1"/>
</dbReference>
<dbReference type="SMART" id="SM00479">
    <property type="entry name" value="EXOIII"/>
    <property type="match status" value="1"/>
</dbReference>
<keyword evidence="2" id="KW-0378">Hydrolase</keyword>
<dbReference type="SUPFAM" id="SSF52113">
    <property type="entry name" value="BRCT domain"/>
    <property type="match status" value="1"/>
</dbReference>
<keyword evidence="6" id="KW-0548">Nucleotidyltransferase</keyword>
<dbReference type="InterPro" id="IPR012337">
    <property type="entry name" value="RNaseH-like_sf"/>
</dbReference>
<dbReference type="InterPro" id="IPR006054">
    <property type="entry name" value="DnaQ"/>
</dbReference>
<sequence length="427" mass="45684">MVHNGYAVIDFETTGLSPQHHHRIIEVGIVHVAPDGTIEGSYETVINPSRDLGPTHIHQLRGADVKDAPPFADIAPQLVEHLRGRVLVAHNARFETTFLRHELGKLGVTSPITDDGALCTMKLATTYLPGSGRKLADCCAAFDIPLVDAHEALADARATAHLLSAYLEAGRDQRAWWAQWGDFAAQAPWPVLTTGSSAPWMSRRRGVGVDAPALVRAGQPSASLVGETKSFLDRTTDRLRPIAGTGRELDYVAVLDRALSDGFLSVSESEELRSVAEAIGVTPTRRVELHHEYFDGIVDAAWADGVLTSAEKADIEAVAIMLDIAAGPRRAALESRAATAIVAETAPMTRLAPGDLVVLTGEMSEPRDRIEALLIALGVVVKAGITKKTSLLVAADPDSLSGKSQKARQYGIPIVGEAELRALLRTP</sequence>
<dbReference type="GO" id="GO:0003887">
    <property type="term" value="F:DNA-directed DNA polymerase activity"/>
    <property type="evidence" value="ECO:0007669"/>
    <property type="project" value="UniProtKB-EC"/>
</dbReference>
<dbReference type="CDD" id="cd06127">
    <property type="entry name" value="DEDDh"/>
    <property type="match status" value="1"/>
</dbReference>
<dbReference type="GO" id="GO:0003677">
    <property type="term" value="F:DNA binding"/>
    <property type="evidence" value="ECO:0007669"/>
    <property type="project" value="InterPro"/>
</dbReference>
<evidence type="ECO:0000256" key="2">
    <source>
        <dbReference type="ARBA" id="ARBA00022801"/>
    </source>
</evidence>
<keyword evidence="3" id="KW-0269">Exonuclease</keyword>
<keyword evidence="1" id="KW-0540">Nuclease</keyword>
<comment type="caution">
    <text evidence="6">The sequence shown here is derived from an EMBL/GenBank/DDBJ whole genome shotgun (WGS) entry which is preliminary data.</text>
</comment>
<dbReference type="InterPro" id="IPR013520">
    <property type="entry name" value="Ribonucl_H"/>
</dbReference>
<gene>
    <name evidence="6" type="ORF">FB463_001390</name>
    <name evidence="5" type="ORF">FFA01_17540</name>
</gene>
<dbReference type="Gene3D" id="3.40.50.10190">
    <property type="entry name" value="BRCT domain"/>
    <property type="match status" value="1"/>
</dbReference>
<reference evidence="6 8" key="2">
    <citation type="submission" date="2020-07" db="EMBL/GenBank/DDBJ databases">
        <title>Sequencing the genomes of 1000 actinobacteria strains.</title>
        <authorList>
            <person name="Klenk H.-P."/>
        </authorList>
    </citation>
    <scope>NUCLEOTIDE SEQUENCE [LARGE SCALE GENOMIC DNA]</scope>
    <source>
        <strain evidence="6 8">DSM 10309</strain>
    </source>
</reference>
<keyword evidence="6" id="KW-0808">Transferase</keyword>
<feature type="domain" description="BRCT" evidence="4">
    <location>
        <begin position="347"/>
        <end position="427"/>
    </location>
</feature>
<dbReference type="GO" id="GO:0006260">
    <property type="term" value="P:DNA replication"/>
    <property type="evidence" value="ECO:0007669"/>
    <property type="project" value="InterPro"/>
</dbReference>
<dbReference type="EC" id="2.7.7.7" evidence="6"/>
<dbReference type="InterPro" id="IPR036397">
    <property type="entry name" value="RNaseH_sf"/>
</dbReference>
<dbReference type="PANTHER" id="PTHR30231:SF4">
    <property type="entry name" value="PROTEIN NEN2"/>
    <property type="match status" value="1"/>
</dbReference>
<evidence type="ECO:0000259" key="4">
    <source>
        <dbReference type="PROSITE" id="PS50172"/>
    </source>
</evidence>
<reference evidence="5 7" key="1">
    <citation type="submission" date="2019-07" db="EMBL/GenBank/DDBJ databases">
        <title>Whole genome shotgun sequence of Frigoribacterium faeni NBRC 103066.</title>
        <authorList>
            <person name="Hosoyama A."/>
            <person name="Uohara A."/>
            <person name="Ohji S."/>
            <person name="Ichikawa N."/>
        </authorList>
    </citation>
    <scope>NUCLEOTIDE SEQUENCE [LARGE SCALE GENOMIC DNA]</scope>
    <source>
        <strain evidence="5 7">NBRC 103066</strain>
    </source>
</reference>
<dbReference type="Proteomes" id="UP000522688">
    <property type="component" value="Unassembled WGS sequence"/>
</dbReference>
<dbReference type="InterPro" id="IPR001357">
    <property type="entry name" value="BRCT_dom"/>
</dbReference>
<dbReference type="EMBL" id="BJUV01000015">
    <property type="protein sequence ID" value="GEK83445.1"/>
    <property type="molecule type" value="Genomic_DNA"/>
</dbReference>
<evidence type="ECO:0000313" key="6">
    <source>
        <dbReference type="EMBL" id="MBA8813141.1"/>
    </source>
</evidence>
<dbReference type="RefSeq" id="WP_167627327.1">
    <property type="nucleotide sequence ID" value="NZ_BAAAHR010000002.1"/>
</dbReference>
<evidence type="ECO:0000313" key="8">
    <source>
        <dbReference type="Proteomes" id="UP000522688"/>
    </source>
</evidence>
<protein>
    <submittedName>
        <fullName evidence="6">DNA polymerase-3 subunit epsilon</fullName>
        <ecNumber evidence="6">2.7.7.7</ecNumber>
    </submittedName>
</protein>
<dbReference type="SUPFAM" id="SSF53098">
    <property type="entry name" value="Ribonuclease H-like"/>
    <property type="match status" value="1"/>
</dbReference>
<dbReference type="Pfam" id="PF00533">
    <property type="entry name" value="BRCT"/>
    <property type="match status" value="1"/>
</dbReference>
<name>A0A7W3JHV0_9MICO</name>
<accession>A0A7W3JHV0</accession>
<dbReference type="Gene3D" id="3.30.420.10">
    <property type="entry name" value="Ribonuclease H-like superfamily/Ribonuclease H"/>
    <property type="match status" value="1"/>
</dbReference>
<evidence type="ECO:0000313" key="5">
    <source>
        <dbReference type="EMBL" id="GEK83445.1"/>
    </source>
</evidence>
<dbReference type="Pfam" id="PF00929">
    <property type="entry name" value="RNase_T"/>
    <property type="match status" value="1"/>
</dbReference>
<dbReference type="FunFam" id="3.30.420.10:FF:000045">
    <property type="entry name" value="3'-5' exonuclease DinG"/>
    <property type="match status" value="1"/>
</dbReference>
<dbReference type="GO" id="GO:0008408">
    <property type="term" value="F:3'-5' exonuclease activity"/>
    <property type="evidence" value="ECO:0007669"/>
    <property type="project" value="TreeGrafter"/>
</dbReference>
<dbReference type="AlphaFoldDB" id="A0A7W3JHV0"/>
<dbReference type="EMBL" id="JACGWW010000002">
    <property type="protein sequence ID" value="MBA8813141.1"/>
    <property type="molecule type" value="Genomic_DNA"/>
</dbReference>
<keyword evidence="7" id="KW-1185">Reference proteome</keyword>
<evidence type="ECO:0000256" key="1">
    <source>
        <dbReference type="ARBA" id="ARBA00022722"/>
    </source>
</evidence>
<evidence type="ECO:0000256" key="3">
    <source>
        <dbReference type="ARBA" id="ARBA00022839"/>
    </source>
</evidence>
<evidence type="ECO:0000313" key="7">
    <source>
        <dbReference type="Proteomes" id="UP000321154"/>
    </source>
</evidence>
<dbReference type="InterPro" id="IPR036420">
    <property type="entry name" value="BRCT_dom_sf"/>
</dbReference>
<organism evidence="6 8">
    <name type="scientific">Frigoribacterium faeni</name>
    <dbReference type="NCBI Taxonomy" id="145483"/>
    <lineage>
        <taxon>Bacteria</taxon>
        <taxon>Bacillati</taxon>
        <taxon>Actinomycetota</taxon>
        <taxon>Actinomycetes</taxon>
        <taxon>Micrococcales</taxon>
        <taxon>Microbacteriaceae</taxon>
        <taxon>Frigoribacterium</taxon>
    </lineage>
</organism>
<dbReference type="NCBIfam" id="TIGR00573">
    <property type="entry name" value="dnaq"/>
    <property type="match status" value="1"/>
</dbReference>
<dbReference type="GO" id="GO:0005829">
    <property type="term" value="C:cytosol"/>
    <property type="evidence" value="ECO:0007669"/>
    <property type="project" value="TreeGrafter"/>
</dbReference>
<dbReference type="Proteomes" id="UP000321154">
    <property type="component" value="Unassembled WGS sequence"/>
</dbReference>
<dbReference type="PANTHER" id="PTHR30231">
    <property type="entry name" value="DNA POLYMERASE III SUBUNIT EPSILON"/>
    <property type="match status" value="1"/>
</dbReference>